<keyword evidence="3" id="KW-1185">Reference proteome</keyword>
<dbReference type="EMBL" id="QJKJ01000792">
    <property type="protein sequence ID" value="RDY10718.1"/>
    <property type="molecule type" value="Genomic_DNA"/>
</dbReference>
<proteinExistence type="predicted"/>
<protein>
    <recommendedName>
        <fullName evidence="1">Reverse transcriptase Ty1/copia-type domain-containing protein</fullName>
    </recommendedName>
</protein>
<gene>
    <name evidence="2" type="ORF">CR513_04715</name>
</gene>
<accession>A0A371I6R2</accession>
<feature type="domain" description="Reverse transcriptase Ty1/copia-type" evidence="1">
    <location>
        <begin position="41"/>
        <end position="146"/>
    </location>
</feature>
<dbReference type="Pfam" id="PF07727">
    <property type="entry name" value="RVT_2"/>
    <property type="match status" value="1"/>
</dbReference>
<organism evidence="2 3">
    <name type="scientific">Mucuna pruriens</name>
    <name type="common">Velvet bean</name>
    <name type="synonym">Dolichos pruriens</name>
    <dbReference type="NCBI Taxonomy" id="157652"/>
    <lineage>
        <taxon>Eukaryota</taxon>
        <taxon>Viridiplantae</taxon>
        <taxon>Streptophyta</taxon>
        <taxon>Embryophyta</taxon>
        <taxon>Tracheophyta</taxon>
        <taxon>Spermatophyta</taxon>
        <taxon>Magnoliopsida</taxon>
        <taxon>eudicotyledons</taxon>
        <taxon>Gunneridae</taxon>
        <taxon>Pentapetalae</taxon>
        <taxon>rosids</taxon>
        <taxon>fabids</taxon>
        <taxon>Fabales</taxon>
        <taxon>Fabaceae</taxon>
        <taxon>Papilionoideae</taxon>
        <taxon>50 kb inversion clade</taxon>
        <taxon>NPAAA clade</taxon>
        <taxon>indigoferoid/millettioid clade</taxon>
        <taxon>Phaseoleae</taxon>
        <taxon>Mucuna</taxon>
    </lineage>
</organism>
<reference evidence="2" key="1">
    <citation type="submission" date="2018-05" db="EMBL/GenBank/DDBJ databases">
        <title>Draft genome of Mucuna pruriens seed.</title>
        <authorList>
            <person name="Nnadi N.E."/>
            <person name="Vos R."/>
            <person name="Hasami M.H."/>
            <person name="Devisetty U.K."/>
            <person name="Aguiy J.C."/>
        </authorList>
    </citation>
    <scope>NUCLEOTIDE SEQUENCE [LARGE SCALE GENOMIC DNA]</scope>
    <source>
        <strain evidence="2">JCA_2017</strain>
    </source>
</reference>
<evidence type="ECO:0000313" key="2">
    <source>
        <dbReference type="EMBL" id="RDY10718.1"/>
    </source>
</evidence>
<evidence type="ECO:0000259" key="1">
    <source>
        <dbReference type="Pfam" id="PF07727"/>
    </source>
</evidence>
<evidence type="ECO:0000313" key="3">
    <source>
        <dbReference type="Proteomes" id="UP000257109"/>
    </source>
</evidence>
<comment type="caution">
    <text evidence="2">The sequence shown here is derived from an EMBL/GenBank/DDBJ whole genome shotgun (WGS) entry which is preliminary data.</text>
</comment>
<dbReference type="InterPro" id="IPR013103">
    <property type="entry name" value="RVT_2"/>
</dbReference>
<name>A0A371I6R2_MUCPR</name>
<dbReference type="Proteomes" id="UP000257109">
    <property type="component" value="Unassembled WGS sequence"/>
</dbReference>
<sequence length="146" mass="17388">MVSPPNDKSIIGTKWIFRNWMRMVRLCIIKQDYIKWISNVLFLNGIINEEVFVKQPPSFESDTFPNHVFKLKKTLNGLKQALRFIAYDKWFSKRKVDTTLFHKNYDSHFIIVKIYVDDIIFCATDDSLCEEFSELMQKEFEISMMG</sequence>
<feature type="non-terminal residue" evidence="2">
    <location>
        <position position="1"/>
    </location>
</feature>
<dbReference type="AlphaFoldDB" id="A0A371I6R2"/>